<dbReference type="Gene3D" id="3.30.390.50">
    <property type="entry name" value="CO dehydrogenase flavoprotein, C-terminal domain"/>
    <property type="match status" value="1"/>
</dbReference>
<dbReference type="InterPro" id="IPR036318">
    <property type="entry name" value="FAD-bd_PCMH-like_sf"/>
</dbReference>
<dbReference type="Gene3D" id="3.30.43.10">
    <property type="entry name" value="Uridine Diphospho-n-acetylenolpyruvylglucosamine Reductase, domain 2"/>
    <property type="match status" value="1"/>
</dbReference>
<evidence type="ECO:0000256" key="2">
    <source>
        <dbReference type="ARBA" id="ARBA00022827"/>
    </source>
</evidence>
<dbReference type="Pfam" id="PF00941">
    <property type="entry name" value="FAD_binding_5"/>
    <property type="match status" value="1"/>
</dbReference>
<dbReference type="GO" id="GO:0071949">
    <property type="term" value="F:FAD binding"/>
    <property type="evidence" value="ECO:0007669"/>
    <property type="project" value="InterPro"/>
</dbReference>
<protein>
    <submittedName>
        <fullName evidence="5">Carbon-monoxide dehydrogenase medium subunit</fullName>
    </submittedName>
</protein>
<accession>A0A1G8H7B5</accession>
<dbReference type="GO" id="GO:0016491">
    <property type="term" value="F:oxidoreductase activity"/>
    <property type="evidence" value="ECO:0007669"/>
    <property type="project" value="UniProtKB-KW"/>
</dbReference>
<dbReference type="AlphaFoldDB" id="A0A1G8H7B5"/>
<dbReference type="InterPro" id="IPR016167">
    <property type="entry name" value="FAD-bd_PCMH_sub1"/>
</dbReference>
<dbReference type="InterPro" id="IPR016166">
    <property type="entry name" value="FAD-bd_PCMH"/>
</dbReference>
<dbReference type="OrthoDB" id="9789842at2"/>
<dbReference type="Proteomes" id="UP000198656">
    <property type="component" value="Unassembled WGS sequence"/>
</dbReference>
<dbReference type="InterPro" id="IPR051312">
    <property type="entry name" value="Diverse_Substr_Oxidored"/>
</dbReference>
<dbReference type="InterPro" id="IPR005107">
    <property type="entry name" value="CO_DH_flav_C"/>
</dbReference>
<evidence type="ECO:0000256" key="1">
    <source>
        <dbReference type="ARBA" id="ARBA00022630"/>
    </source>
</evidence>
<keyword evidence="1" id="KW-0285">Flavoprotein</keyword>
<proteinExistence type="predicted"/>
<feature type="domain" description="FAD-binding PCMH-type" evidence="4">
    <location>
        <begin position="1"/>
        <end position="174"/>
    </location>
</feature>
<dbReference type="Gene3D" id="3.30.465.10">
    <property type="match status" value="1"/>
</dbReference>
<dbReference type="PANTHER" id="PTHR42659">
    <property type="entry name" value="XANTHINE DEHYDROGENASE SUBUNIT C-RELATED"/>
    <property type="match status" value="1"/>
</dbReference>
<dbReference type="SUPFAM" id="SSF56176">
    <property type="entry name" value="FAD-binding/transporter-associated domain-like"/>
    <property type="match status" value="1"/>
</dbReference>
<dbReference type="InterPro" id="IPR002346">
    <property type="entry name" value="Mopterin_DH_FAD-bd"/>
</dbReference>
<dbReference type="SMART" id="SM01092">
    <property type="entry name" value="CO_deh_flav_C"/>
    <property type="match status" value="1"/>
</dbReference>
<dbReference type="EMBL" id="FNCP01000024">
    <property type="protein sequence ID" value="SDI02548.1"/>
    <property type="molecule type" value="Genomic_DNA"/>
</dbReference>
<reference evidence="6" key="1">
    <citation type="submission" date="2016-10" db="EMBL/GenBank/DDBJ databases">
        <authorList>
            <person name="Varghese N."/>
            <person name="Submissions S."/>
        </authorList>
    </citation>
    <scope>NUCLEOTIDE SEQUENCE [LARGE SCALE GENOMIC DNA]</scope>
    <source>
        <strain evidence="6">DSM 8344</strain>
    </source>
</reference>
<evidence type="ECO:0000313" key="5">
    <source>
        <dbReference type="EMBL" id="SDI02548.1"/>
    </source>
</evidence>
<organism evidence="5 6">
    <name type="scientific">Desulfosporosinus hippei DSM 8344</name>
    <dbReference type="NCBI Taxonomy" id="1121419"/>
    <lineage>
        <taxon>Bacteria</taxon>
        <taxon>Bacillati</taxon>
        <taxon>Bacillota</taxon>
        <taxon>Clostridia</taxon>
        <taxon>Eubacteriales</taxon>
        <taxon>Desulfitobacteriaceae</taxon>
        <taxon>Desulfosporosinus</taxon>
    </lineage>
</organism>
<keyword evidence="2" id="KW-0274">FAD</keyword>
<dbReference type="STRING" id="1121419.SAMN05443529_12479"/>
<gene>
    <name evidence="5" type="ORF">SAMN05443529_12479</name>
</gene>
<dbReference type="RefSeq" id="WP_092335011.1">
    <property type="nucleotide sequence ID" value="NZ_FNCP01000024.1"/>
</dbReference>
<sequence length="292" mass="31487">MARCEVVCPTTVAESLEKISGINENVVFLNGGTDLVIKLQTGQLKPAHIMDLSLISELNFIKEVGGRIKIGSGTTFAQISESDLIRSRARCLSQAASQVGSAQIRNRATIGGNIANAAAAADSLPALLALEAWISIAGPKGSRRIPFAQLQSGGVQGLQEKELILEIDFPIVQTPGRTRVKSAFGKIGSRTAVSVARLNMAALLEYDVEEQRILNSRWGVGALGPTPFRLEELEKELQGRRVDGLNAEEIADYLTGVVDQAIPDRASQEYKRQAIRGLVYDLLADLSDDYQS</sequence>
<evidence type="ECO:0000313" key="6">
    <source>
        <dbReference type="Proteomes" id="UP000198656"/>
    </source>
</evidence>
<evidence type="ECO:0000259" key="4">
    <source>
        <dbReference type="PROSITE" id="PS51387"/>
    </source>
</evidence>
<dbReference type="InterPro" id="IPR036683">
    <property type="entry name" value="CO_DH_flav_C_dom_sf"/>
</dbReference>
<dbReference type="Pfam" id="PF03450">
    <property type="entry name" value="CO_deh_flav_C"/>
    <property type="match status" value="1"/>
</dbReference>
<evidence type="ECO:0000256" key="3">
    <source>
        <dbReference type="ARBA" id="ARBA00023002"/>
    </source>
</evidence>
<dbReference type="SUPFAM" id="SSF55447">
    <property type="entry name" value="CO dehydrogenase flavoprotein C-terminal domain-like"/>
    <property type="match status" value="1"/>
</dbReference>
<dbReference type="PROSITE" id="PS51387">
    <property type="entry name" value="FAD_PCMH"/>
    <property type="match status" value="1"/>
</dbReference>
<keyword evidence="3" id="KW-0560">Oxidoreductase</keyword>
<dbReference type="InterPro" id="IPR016169">
    <property type="entry name" value="FAD-bd_PCMH_sub2"/>
</dbReference>
<dbReference type="PANTHER" id="PTHR42659:SF2">
    <property type="entry name" value="XANTHINE DEHYDROGENASE SUBUNIT C-RELATED"/>
    <property type="match status" value="1"/>
</dbReference>
<name>A0A1G8H7B5_9FIRM</name>
<keyword evidence="6" id="KW-1185">Reference proteome</keyword>